<dbReference type="EMBL" id="JAEHOC010000071">
    <property type="protein sequence ID" value="KAG2423966.1"/>
    <property type="molecule type" value="Genomic_DNA"/>
</dbReference>
<dbReference type="GO" id="GO:0003743">
    <property type="term" value="F:translation initiation factor activity"/>
    <property type="evidence" value="ECO:0007669"/>
    <property type="project" value="UniProtKB-KW"/>
</dbReference>
<evidence type="ECO:0000256" key="3">
    <source>
        <dbReference type="ARBA" id="ARBA00022917"/>
    </source>
</evidence>
<dbReference type="InterPro" id="IPR036788">
    <property type="entry name" value="T_IF-3_C_sf"/>
</dbReference>
<feature type="compositionally biased region" description="Basic and acidic residues" evidence="4">
    <location>
        <begin position="185"/>
        <end position="195"/>
    </location>
</feature>
<keyword evidence="7" id="KW-1185">Reference proteome</keyword>
<evidence type="ECO:0000256" key="4">
    <source>
        <dbReference type="SAM" id="MobiDB-lite"/>
    </source>
</evidence>
<dbReference type="InterPro" id="IPR001288">
    <property type="entry name" value="Translation_initiation_fac_3"/>
</dbReference>
<protein>
    <recommendedName>
        <fullName evidence="5">Translation initiation factor 3 C-terminal domain-containing protein</fullName>
    </recommendedName>
</protein>
<dbReference type="GO" id="GO:0043022">
    <property type="term" value="F:ribosome binding"/>
    <property type="evidence" value="ECO:0007669"/>
    <property type="project" value="TreeGrafter"/>
</dbReference>
<feature type="compositionally biased region" description="Low complexity" evidence="4">
    <location>
        <begin position="222"/>
        <end position="290"/>
    </location>
</feature>
<comment type="similarity">
    <text evidence="1">Belongs to the IF-3 family.</text>
</comment>
<keyword evidence="2" id="KW-0396">Initiation factor</keyword>
<dbReference type="OrthoDB" id="21573at2759"/>
<proteinExistence type="inferred from homology"/>
<dbReference type="PANTHER" id="PTHR10938:SF0">
    <property type="entry name" value="TRANSLATION INITIATION FACTOR IF-3, MITOCHONDRIAL"/>
    <property type="match status" value="1"/>
</dbReference>
<dbReference type="InterPro" id="IPR019815">
    <property type="entry name" value="Translation_initiation_fac_3_C"/>
</dbReference>
<dbReference type="GO" id="GO:0032790">
    <property type="term" value="P:ribosome disassembly"/>
    <property type="evidence" value="ECO:0007669"/>
    <property type="project" value="TreeGrafter"/>
</dbReference>
<dbReference type="Proteomes" id="UP000650467">
    <property type="component" value="Unassembled WGS sequence"/>
</dbReference>
<accession>A0A835SQ49</accession>
<gene>
    <name evidence="6" type="ORF">HXX76_014905</name>
</gene>
<evidence type="ECO:0000259" key="5">
    <source>
        <dbReference type="Pfam" id="PF00707"/>
    </source>
</evidence>
<evidence type="ECO:0000256" key="2">
    <source>
        <dbReference type="ARBA" id="ARBA00022540"/>
    </source>
</evidence>
<dbReference type="Gene3D" id="3.30.110.10">
    <property type="entry name" value="Translation initiation factor 3 (IF-3), C-terminal domain"/>
    <property type="match status" value="1"/>
</dbReference>
<dbReference type="PANTHER" id="PTHR10938">
    <property type="entry name" value="TRANSLATION INITIATION FACTOR IF-3"/>
    <property type="match status" value="1"/>
</dbReference>
<comment type="caution">
    <text evidence="6">The sequence shown here is derived from an EMBL/GenBank/DDBJ whole genome shotgun (WGS) entry which is preliminary data.</text>
</comment>
<name>A0A835SQ49_CHLIN</name>
<feature type="domain" description="Translation initiation factor 3 C-terminal" evidence="5">
    <location>
        <begin position="299"/>
        <end position="380"/>
    </location>
</feature>
<feature type="region of interest" description="Disordered" evidence="4">
    <location>
        <begin position="379"/>
        <end position="428"/>
    </location>
</feature>
<evidence type="ECO:0000313" key="6">
    <source>
        <dbReference type="EMBL" id="KAG2423966.1"/>
    </source>
</evidence>
<keyword evidence="3" id="KW-0648">Protein biosynthesis</keyword>
<evidence type="ECO:0000313" key="7">
    <source>
        <dbReference type="Proteomes" id="UP000650467"/>
    </source>
</evidence>
<sequence>MALQLLLCQLSRQGRSPSTAPLLALGGCAANILPGYSTRTLSTSLAAASSCAEGEARPCAGTPDSGHNGPRPVAPPAHGRTSSSKLQAAPVYANAGAGAIAAAPRASGSFQPGWHRAGGRVTAPSPSGRAASATIAVSLPAARPSLPDLLLRPAAPAGIYTACPGAPPHDAWAPWAAAPHGVRRMSREGAPRDRAGGGPAPRPSTPGAAPSPGPRQRPPPQTQQQQLLPQKKQQQPQSGPPQQAGDAPQAGSRPAQNRRPPQDPQQQPQAQPAQQGQQGQQQRPRQGAKAPQPPAPPSKELQLRPRISEHDLATKLRRAEGWLEDGLRVQLVVEFKGGDEEGGRAAAALVDSVAGRLAAKGQAMGSKRQMKNSWLLTLKPAAPPKPAKQPAQAAQQQPAAPDAAAPVAAAAAAAAAATAPAGEGAPAA</sequence>
<feature type="compositionally biased region" description="Pro residues" evidence="4">
    <location>
        <begin position="200"/>
        <end position="221"/>
    </location>
</feature>
<feature type="compositionally biased region" description="Low complexity" evidence="4">
    <location>
        <begin position="388"/>
        <end position="428"/>
    </location>
</feature>
<dbReference type="SUPFAM" id="SSF55200">
    <property type="entry name" value="Translation initiation factor IF3, C-terminal domain"/>
    <property type="match status" value="1"/>
</dbReference>
<organism evidence="6 7">
    <name type="scientific">Chlamydomonas incerta</name>
    <dbReference type="NCBI Taxonomy" id="51695"/>
    <lineage>
        <taxon>Eukaryota</taxon>
        <taxon>Viridiplantae</taxon>
        <taxon>Chlorophyta</taxon>
        <taxon>core chlorophytes</taxon>
        <taxon>Chlorophyceae</taxon>
        <taxon>CS clade</taxon>
        <taxon>Chlamydomonadales</taxon>
        <taxon>Chlamydomonadaceae</taxon>
        <taxon>Chlamydomonas</taxon>
    </lineage>
</organism>
<reference evidence="6" key="1">
    <citation type="journal article" date="2020" name="bioRxiv">
        <title>Comparative genomics of Chlamydomonas.</title>
        <authorList>
            <person name="Craig R.J."/>
            <person name="Hasan A.R."/>
            <person name="Ness R.W."/>
            <person name="Keightley P.D."/>
        </authorList>
    </citation>
    <scope>NUCLEOTIDE SEQUENCE</scope>
    <source>
        <strain evidence="6">SAG 7.73</strain>
    </source>
</reference>
<feature type="region of interest" description="Disordered" evidence="4">
    <location>
        <begin position="55"/>
        <end position="85"/>
    </location>
</feature>
<evidence type="ECO:0000256" key="1">
    <source>
        <dbReference type="ARBA" id="ARBA00005439"/>
    </source>
</evidence>
<dbReference type="Pfam" id="PF00707">
    <property type="entry name" value="IF3_C"/>
    <property type="match status" value="1"/>
</dbReference>
<feature type="region of interest" description="Disordered" evidence="4">
    <location>
        <begin position="182"/>
        <end position="309"/>
    </location>
</feature>
<dbReference type="AlphaFoldDB" id="A0A835SQ49"/>